<dbReference type="PANTHER" id="PTHR40465">
    <property type="entry name" value="CHROMOSOME 1, WHOLE GENOME SHOTGUN SEQUENCE"/>
    <property type="match status" value="1"/>
</dbReference>
<name>A0A2H3J9R5_WOLCO</name>
<feature type="transmembrane region" description="Helical" evidence="1">
    <location>
        <begin position="210"/>
        <end position="231"/>
    </location>
</feature>
<keyword evidence="4" id="KW-1185">Reference proteome</keyword>
<feature type="transmembrane region" description="Helical" evidence="1">
    <location>
        <begin position="92"/>
        <end position="112"/>
    </location>
</feature>
<dbReference type="AlphaFoldDB" id="A0A2H3J9R5"/>
<accession>A0A2H3J9R5</accession>
<feature type="transmembrane region" description="Helical" evidence="1">
    <location>
        <begin position="57"/>
        <end position="80"/>
    </location>
</feature>
<keyword evidence="1" id="KW-0472">Membrane</keyword>
<evidence type="ECO:0000313" key="3">
    <source>
        <dbReference type="EMBL" id="PCH38946.1"/>
    </source>
</evidence>
<dbReference type="InterPro" id="IPR045339">
    <property type="entry name" value="DUF6534"/>
</dbReference>
<organism evidence="3 4">
    <name type="scientific">Wolfiporia cocos (strain MD-104)</name>
    <name type="common">Brown rot fungus</name>
    <dbReference type="NCBI Taxonomy" id="742152"/>
    <lineage>
        <taxon>Eukaryota</taxon>
        <taxon>Fungi</taxon>
        <taxon>Dikarya</taxon>
        <taxon>Basidiomycota</taxon>
        <taxon>Agaricomycotina</taxon>
        <taxon>Agaricomycetes</taxon>
        <taxon>Polyporales</taxon>
        <taxon>Phaeolaceae</taxon>
        <taxon>Wolfiporia</taxon>
    </lineage>
</organism>
<reference evidence="3 4" key="1">
    <citation type="journal article" date="2012" name="Science">
        <title>The Paleozoic origin of enzymatic lignin decomposition reconstructed from 31 fungal genomes.</title>
        <authorList>
            <person name="Floudas D."/>
            <person name="Binder M."/>
            <person name="Riley R."/>
            <person name="Barry K."/>
            <person name="Blanchette R.A."/>
            <person name="Henrissat B."/>
            <person name="Martinez A.T."/>
            <person name="Otillar R."/>
            <person name="Spatafora J.W."/>
            <person name="Yadav J.S."/>
            <person name="Aerts A."/>
            <person name="Benoit I."/>
            <person name="Boyd A."/>
            <person name="Carlson A."/>
            <person name="Copeland A."/>
            <person name="Coutinho P.M."/>
            <person name="de Vries R.P."/>
            <person name="Ferreira P."/>
            <person name="Findley K."/>
            <person name="Foster B."/>
            <person name="Gaskell J."/>
            <person name="Glotzer D."/>
            <person name="Gorecki P."/>
            <person name="Heitman J."/>
            <person name="Hesse C."/>
            <person name="Hori C."/>
            <person name="Igarashi K."/>
            <person name="Jurgens J.A."/>
            <person name="Kallen N."/>
            <person name="Kersten P."/>
            <person name="Kohler A."/>
            <person name="Kuees U."/>
            <person name="Kumar T.K.A."/>
            <person name="Kuo A."/>
            <person name="LaButti K."/>
            <person name="Larrondo L.F."/>
            <person name="Lindquist E."/>
            <person name="Ling A."/>
            <person name="Lombard V."/>
            <person name="Lucas S."/>
            <person name="Lundell T."/>
            <person name="Martin R."/>
            <person name="McLaughlin D.J."/>
            <person name="Morgenstern I."/>
            <person name="Morin E."/>
            <person name="Murat C."/>
            <person name="Nagy L.G."/>
            <person name="Nolan M."/>
            <person name="Ohm R.A."/>
            <person name="Patyshakuliyeva A."/>
            <person name="Rokas A."/>
            <person name="Ruiz-Duenas F.J."/>
            <person name="Sabat G."/>
            <person name="Salamov A."/>
            <person name="Samejima M."/>
            <person name="Schmutz J."/>
            <person name="Slot J.C."/>
            <person name="St John F."/>
            <person name="Stenlid J."/>
            <person name="Sun H."/>
            <person name="Sun S."/>
            <person name="Syed K."/>
            <person name="Tsang A."/>
            <person name="Wiebenga A."/>
            <person name="Young D."/>
            <person name="Pisabarro A."/>
            <person name="Eastwood D.C."/>
            <person name="Martin F."/>
            <person name="Cullen D."/>
            <person name="Grigoriev I.V."/>
            <person name="Hibbett D.S."/>
        </authorList>
    </citation>
    <scope>NUCLEOTIDE SEQUENCE [LARGE SCALE GENOMIC DNA]</scope>
    <source>
        <strain evidence="3 4">MD-104</strain>
    </source>
</reference>
<feature type="transmembrane region" description="Helical" evidence="1">
    <location>
        <begin position="12"/>
        <end position="37"/>
    </location>
</feature>
<gene>
    <name evidence="3" type="ORF">WOLCODRAFT_146793</name>
</gene>
<keyword evidence="1" id="KW-0812">Transmembrane</keyword>
<keyword evidence="1" id="KW-1133">Transmembrane helix</keyword>
<evidence type="ECO:0000259" key="2">
    <source>
        <dbReference type="Pfam" id="PF20152"/>
    </source>
</evidence>
<sequence length="269" mass="29423">MGTASVSSHHLNATLGAFLLGNIFTAMLIDCAHLTILTYMTFTYTIVDFSDYFAIEEIIWCLPVIVLLMALSDIVVRCLFCQRIYKLSGGDCRLVLPILVTGLTAFVLATSFHPENNAISSPPVSCTVDRFNALTTGIIRSLLYATLSLDAFGDIMTAAVLCMLLRRNTVLLKLETAVNTLILYTIETGLLTSICAITCFILYATMPHNYIYIAMFLVLTKLALNSLLAMLNARRSLRETGGLASATSSAQIHICKCITAEWDKSHSAV</sequence>
<dbReference type="OrthoDB" id="3268207at2759"/>
<feature type="domain" description="DUF6534" evidence="2">
    <location>
        <begin position="151"/>
        <end position="236"/>
    </location>
</feature>
<protein>
    <recommendedName>
        <fullName evidence="2">DUF6534 domain-containing protein</fullName>
    </recommendedName>
</protein>
<dbReference type="PANTHER" id="PTHR40465:SF1">
    <property type="entry name" value="DUF6534 DOMAIN-CONTAINING PROTEIN"/>
    <property type="match status" value="1"/>
</dbReference>
<evidence type="ECO:0000256" key="1">
    <source>
        <dbReference type="SAM" id="Phobius"/>
    </source>
</evidence>
<dbReference type="STRING" id="742152.A0A2H3J9R5"/>
<dbReference type="Proteomes" id="UP000218811">
    <property type="component" value="Unassembled WGS sequence"/>
</dbReference>
<dbReference type="Pfam" id="PF20152">
    <property type="entry name" value="DUF6534"/>
    <property type="match status" value="1"/>
</dbReference>
<dbReference type="OMA" id="SAQIHIC"/>
<feature type="transmembrane region" description="Helical" evidence="1">
    <location>
        <begin position="177"/>
        <end position="204"/>
    </location>
</feature>
<feature type="transmembrane region" description="Helical" evidence="1">
    <location>
        <begin position="142"/>
        <end position="165"/>
    </location>
</feature>
<proteinExistence type="predicted"/>
<evidence type="ECO:0000313" key="4">
    <source>
        <dbReference type="Proteomes" id="UP000218811"/>
    </source>
</evidence>
<dbReference type="EMBL" id="KB467943">
    <property type="protein sequence ID" value="PCH38946.1"/>
    <property type="molecule type" value="Genomic_DNA"/>
</dbReference>